<evidence type="ECO:0000256" key="1">
    <source>
        <dbReference type="SAM" id="MobiDB-lite"/>
    </source>
</evidence>
<keyword evidence="2" id="KW-0808">Transferase</keyword>
<evidence type="ECO:0000313" key="2">
    <source>
        <dbReference type="EMBL" id="RAR14880.1"/>
    </source>
</evidence>
<dbReference type="EMBL" id="QGDH01000017">
    <property type="protein sequence ID" value="RAR14880.1"/>
    <property type="molecule type" value="Genomic_DNA"/>
</dbReference>
<keyword evidence="3" id="KW-1185">Reference proteome</keyword>
<keyword evidence="2" id="KW-0418">Kinase</keyword>
<dbReference type="PANTHER" id="PTHR47843">
    <property type="entry name" value="BTB DOMAIN-CONTAINING PROTEIN-RELATED"/>
    <property type="match status" value="1"/>
</dbReference>
<feature type="region of interest" description="Disordered" evidence="1">
    <location>
        <begin position="248"/>
        <end position="276"/>
    </location>
</feature>
<sequence>MADVEQKTPIEGTPVDDVEMGGGDATGAGEETLLPEIEPETPELVLFADLIKSPIVEVVVGSGESRTAYSAHEAVVRKSPEMAKQIENFAPGGPRQIVYADCDADAMGSVIEYLYTGEYFPKKTSAARDASLEKDPRQPTADNEGLGLLAHARIYTLADRLQLPELKSLAHSKIHRTASTAKGELAYARYVYKESDPEDATIRKPVAAFWATRSFSLRHGAEPEFKAMCLEFPQFSYDVLQLVLDQQEKKRGGDDGPTRSGPSVIPGSTRKRARLTPKVQVHVPRSSDGLILEDL</sequence>
<feature type="compositionally biased region" description="Basic and acidic residues" evidence="1">
    <location>
        <begin position="248"/>
        <end position="257"/>
    </location>
</feature>
<name>A0A364NCB1_STELY</name>
<feature type="region of interest" description="Disordered" evidence="1">
    <location>
        <begin position="1"/>
        <end position="30"/>
    </location>
</feature>
<dbReference type="Gene3D" id="3.30.710.10">
    <property type="entry name" value="Potassium Channel Kv1.1, Chain A"/>
    <property type="match status" value="1"/>
</dbReference>
<dbReference type="SUPFAM" id="SSF54695">
    <property type="entry name" value="POZ domain"/>
    <property type="match status" value="1"/>
</dbReference>
<dbReference type="InterPro" id="IPR011333">
    <property type="entry name" value="SKP1/BTB/POZ_sf"/>
</dbReference>
<organism evidence="2 3">
    <name type="scientific">Stemphylium lycopersici</name>
    <name type="common">Tomato gray leaf spot disease fungus</name>
    <name type="synonym">Thyrospora lycopersici</name>
    <dbReference type="NCBI Taxonomy" id="183478"/>
    <lineage>
        <taxon>Eukaryota</taxon>
        <taxon>Fungi</taxon>
        <taxon>Dikarya</taxon>
        <taxon>Ascomycota</taxon>
        <taxon>Pezizomycotina</taxon>
        <taxon>Dothideomycetes</taxon>
        <taxon>Pleosporomycetidae</taxon>
        <taxon>Pleosporales</taxon>
        <taxon>Pleosporineae</taxon>
        <taxon>Pleosporaceae</taxon>
        <taxon>Stemphylium</taxon>
    </lineage>
</organism>
<accession>A0A364NCB1</accession>
<dbReference type="PANTHER" id="PTHR47843:SF3">
    <property type="entry name" value="BTB DOMAIN-CONTAINING PROTEIN"/>
    <property type="match status" value="1"/>
</dbReference>
<dbReference type="AlphaFoldDB" id="A0A364NCB1"/>
<dbReference type="GO" id="GO:0016301">
    <property type="term" value="F:kinase activity"/>
    <property type="evidence" value="ECO:0007669"/>
    <property type="project" value="UniProtKB-KW"/>
</dbReference>
<proteinExistence type="predicted"/>
<comment type="caution">
    <text evidence="2">The sequence shown here is derived from an EMBL/GenBank/DDBJ whole genome shotgun (WGS) entry which is preliminary data.</text>
</comment>
<dbReference type="Proteomes" id="UP000249619">
    <property type="component" value="Unassembled WGS sequence"/>
</dbReference>
<reference evidence="3" key="1">
    <citation type="submission" date="2018-05" db="EMBL/GenBank/DDBJ databases">
        <title>Draft genome sequence of Stemphylium lycopersici strain CIDEFI 213.</title>
        <authorList>
            <person name="Medina R."/>
            <person name="Franco M.E.E."/>
            <person name="Lucentini C.G."/>
            <person name="Saparrat M.C.N."/>
            <person name="Balatti P.A."/>
        </authorList>
    </citation>
    <scope>NUCLEOTIDE SEQUENCE [LARGE SCALE GENOMIC DNA]</scope>
    <source>
        <strain evidence="3">CIDEFI 213</strain>
    </source>
</reference>
<protein>
    <submittedName>
        <fullName evidence="2">Kinase-like protein</fullName>
    </submittedName>
</protein>
<evidence type="ECO:0000313" key="3">
    <source>
        <dbReference type="Proteomes" id="UP000249619"/>
    </source>
</evidence>
<gene>
    <name evidence="2" type="ORF">DDE83_001718</name>
</gene>